<reference evidence="2" key="2">
    <citation type="submission" date="2015-01" db="EMBL/GenBank/DDBJ databases">
        <title>Evolutionary Origins and Diversification of the Mycorrhizal Mutualists.</title>
        <authorList>
            <consortium name="DOE Joint Genome Institute"/>
            <consortium name="Mycorrhizal Genomics Consortium"/>
            <person name="Kohler A."/>
            <person name="Kuo A."/>
            <person name="Nagy L.G."/>
            <person name="Floudas D."/>
            <person name="Copeland A."/>
            <person name="Barry K.W."/>
            <person name="Cichocki N."/>
            <person name="Veneault-Fourrey C."/>
            <person name="LaButti K."/>
            <person name="Lindquist E.A."/>
            <person name="Lipzen A."/>
            <person name="Lundell T."/>
            <person name="Morin E."/>
            <person name="Murat C."/>
            <person name="Riley R."/>
            <person name="Ohm R."/>
            <person name="Sun H."/>
            <person name="Tunlid A."/>
            <person name="Henrissat B."/>
            <person name="Grigoriev I.V."/>
            <person name="Hibbett D.S."/>
            <person name="Martin F."/>
        </authorList>
    </citation>
    <scope>NUCLEOTIDE SEQUENCE [LARGE SCALE GENOMIC DNA]</scope>
    <source>
        <strain evidence="2">Ve08.2h10</strain>
    </source>
</reference>
<dbReference type="InParanoid" id="A0A0D0DNF0"/>
<dbReference type="OrthoDB" id="2404451at2759"/>
<reference evidence="1 2" key="1">
    <citation type="submission" date="2014-04" db="EMBL/GenBank/DDBJ databases">
        <authorList>
            <consortium name="DOE Joint Genome Institute"/>
            <person name="Kuo A."/>
            <person name="Kohler A."/>
            <person name="Jargeat P."/>
            <person name="Nagy L.G."/>
            <person name="Floudas D."/>
            <person name="Copeland A."/>
            <person name="Barry K.W."/>
            <person name="Cichocki N."/>
            <person name="Veneault-Fourrey C."/>
            <person name="LaButti K."/>
            <person name="Lindquist E.A."/>
            <person name="Lipzen A."/>
            <person name="Lundell T."/>
            <person name="Morin E."/>
            <person name="Murat C."/>
            <person name="Sun H."/>
            <person name="Tunlid A."/>
            <person name="Henrissat B."/>
            <person name="Grigoriev I.V."/>
            <person name="Hibbett D.S."/>
            <person name="Martin F."/>
            <person name="Nordberg H.P."/>
            <person name="Cantor M.N."/>
            <person name="Hua S.X."/>
        </authorList>
    </citation>
    <scope>NUCLEOTIDE SEQUENCE [LARGE SCALE GENOMIC DNA]</scope>
    <source>
        <strain evidence="1 2">Ve08.2h10</strain>
    </source>
</reference>
<name>A0A0D0DNF0_9AGAM</name>
<organism evidence="1 2">
    <name type="scientific">Paxillus rubicundulus Ve08.2h10</name>
    <dbReference type="NCBI Taxonomy" id="930991"/>
    <lineage>
        <taxon>Eukaryota</taxon>
        <taxon>Fungi</taxon>
        <taxon>Dikarya</taxon>
        <taxon>Basidiomycota</taxon>
        <taxon>Agaricomycotina</taxon>
        <taxon>Agaricomycetes</taxon>
        <taxon>Agaricomycetidae</taxon>
        <taxon>Boletales</taxon>
        <taxon>Paxilineae</taxon>
        <taxon>Paxillaceae</taxon>
        <taxon>Paxillus</taxon>
    </lineage>
</organism>
<dbReference type="AlphaFoldDB" id="A0A0D0DNF0"/>
<keyword evidence="2" id="KW-1185">Reference proteome</keyword>
<evidence type="ECO:0000313" key="1">
    <source>
        <dbReference type="EMBL" id="KIK80130.1"/>
    </source>
</evidence>
<proteinExistence type="predicted"/>
<dbReference type="STRING" id="930991.A0A0D0DNF0"/>
<dbReference type="PANTHER" id="PTHR46579">
    <property type="entry name" value="F5/8 TYPE C DOMAIN-CONTAINING PROTEIN-RELATED"/>
    <property type="match status" value="1"/>
</dbReference>
<dbReference type="PANTHER" id="PTHR46579:SF1">
    <property type="entry name" value="F5_8 TYPE C DOMAIN-CONTAINING PROTEIN"/>
    <property type="match status" value="1"/>
</dbReference>
<accession>A0A0D0DNF0</accession>
<protein>
    <submittedName>
        <fullName evidence="1">Uncharacterized protein</fullName>
    </submittedName>
</protein>
<dbReference type="HOGENOM" id="CLU_026593_0_0_1"/>
<sequence>MALMTSQKVPCSNLCASLATGVHTFDVLSQSQFNLHAYILVKDGDIIASEKLLNIKGHNAVHSCHCCKIQGIHNVSSHGTVYYTPLETPDLPHQTRPSIDPHQLPLHMHGDFLTAISDLESATTKKGWENIAKQSGIHGPPALCQVASINYARSVPWEWMHLFLENIVPTLANLWTGQFKGLDTGTENYELMACTVANIPSAFVCVLGNIVEDCSMFTAEAWGFWFMYPTPILLKGQFEEDKYHYHMLKLSDLMKIMVKLELREEEVDILENRLIEWVEEYEEYYYQYDEDLLSTCTLLIHGLLHVAAGIQFCGPV</sequence>
<dbReference type="Proteomes" id="UP000054538">
    <property type="component" value="Unassembled WGS sequence"/>
</dbReference>
<gene>
    <name evidence="1" type="ORF">PAXRUDRAFT_36281</name>
</gene>
<dbReference type="EMBL" id="KN826094">
    <property type="protein sequence ID" value="KIK80130.1"/>
    <property type="molecule type" value="Genomic_DNA"/>
</dbReference>
<evidence type="ECO:0000313" key="2">
    <source>
        <dbReference type="Proteomes" id="UP000054538"/>
    </source>
</evidence>